<evidence type="ECO:0000313" key="2">
    <source>
        <dbReference type="EMBL" id="CAA9420020.1"/>
    </source>
</evidence>
<feature type="region of interest" description="Disordered" evidence="1">
    <location>
        <begin position="1"/>
        <end position="392"/>
    </location>
</feature>
<feature type="compositionally biased region" description="Low complexity" evidence="1">
    <location>
        <begin position="62"/>
        <end position="78"/>
    </location>
</feature>
<evidence type="ECO:0000256" key="1">
    <source>
        <dbReference type="SAM" id="MobiDB-lite"/>
    </source>
</evidence>
<feature type="compositionally biased region" description="Basic residues" evidence="1">
    <location>
        <begin position="10"/>
        <end position="25"/>
    </location>
</feature>
<feature type="compositionally biased region" description="Basic residues" evidence="1">
    <location>
        <begin position="134"/>
        <end position="146"/>
    </location>
</feature>
<gene>
    <name evidence="2" type="ORF">AVDCRST_MAG66-2586</name>
</gene>
<feature type="non-terminal residue" evidence="2">
    <location>
        <position position="1"/>
    </location>
</feature>
<feature type="compositionally biased region" description="Basic and acidic residues" evidence="1">
    <location>
        <begin position="199"/>
        <end position="215"/>
    </location>
</feature>
<proteinExistence type="predicted"/>
<feature type="compositionally biased region" description="Basic and acidic residues" evidence="1">
    <location>
        <begin position="258"/>
        <end position="270"/>
    </location>
</feature>
<feature type="compositionally biased region" description="Low complexity" evidence="1">
    <location>
        <begin position="112"/>
        <end position="124"/>
    </location>
</feature>
<feature type="compositionally biased region" description="Basic and acidic residues" evidence="1">
    <location>
        <begin position="372"/>
        <end position="392"/>
    </location>
</feature>
<reference evidence="2" key="1">
    <citation type="submission" date="2020-02" db="EMBL/GenBank/DDBJ databases">
        <authorList>
            <person name="Meier V. D."/>
        </authorList>
    </citation>
    <scope>NUCLEOTIDE SEQUENCE</scope>
    <source>
        <strain evidence="2">AVDCRST_MAG66</strain>
    </source>
</reference>
<dbReference type="AlphaFoldDB" id="A0A6J4PUN2"/>
<feature type="non-terminal residue" evidence="2">
    <location>
        <position position="392"/>
    </location>
</feature>
<dbReference type="EMBL" id="CADCUS010000380">
    <property type="protein sequence ID" value="CAA9420020.1"/>
    <property type="molecule type" value="Genomic_DNA"/>
</dbReference>
<feature type="compositionally biased region" description="Basic and acidic residues" evidence="1">
    <location>
        <begin position="81"/>
        <end position="97"/>
    </location>
</feature>
<feature type="compositionally biased region" description="Basic and acidic residues" evidence="1">
    <location>
        <begin position="348"/>
        <end position="360"/>
    </location>
</feature>
<accession>A0A6J4PUN2</accession>
<sequence length="392" mass="43018">GPRPAARRLLPLRRRADRRRARRAGPRAGVPGEGGGAGRAGPLDARGVPAPPRPGVRRAGHRGPALRGPARPGGAAAAHRVRVDGDRPHRPVDEQLLRHPQRAGHGQHRPVRLGGAARALAPGHGPDGADRGVRAHRAARRVRRRARAGDHRPPRGGRVGARRGEALDRQRHVRRPGRHLGARRRRRQRQGLRRGAGQPRHDDLEDREQGRAAHRAERRHRAAGLPGARGRPPGRGELLRRHQQGAAPHPRRGGLGLHRHDDGRLRDRTGLRAGARAVRPPDRGVPARAGPARTDARQHHRLARHGRQARAPAGHRAGPRRPRGPGQGVLHHEDARDRRPRPRGGGRQRGDPRLRRGEVLRRRRGAVLLRGHPADQHPGRGAVDHGAQRVRL</sequence>
<feature type="compositionally biased region" description="Basic residues" evidence="1">
    <location>
        <begin position="298"/>
        <end position="308"/>
    </location>
</feature>
<feature type="compositionally biased region" description="Basic residues" evidence="1">
    <location>
        <begin position="99"/>
        <end position="111"/>
    </location>
</feature>
<organism evidence="2">
    <name type="scientific">uncultured Pseudonocardia sp</name>
    <dbReference type="NCBI Taxonomy" id="211455"/>
    <lineage>
        <taxon>Bacteria</taxon>
        <taxon>Bacillati</taxon>
        <taxon>Actinomycetota</taxon>
        <taxon>Actinomycetes</taxon>
        <taxon>Pseudonocardiales</taxon>
        <taxon>Pseudonocardiaceae</taxon>
        <taxon>Pseudonocardia</taxon>
        <taxon>environmental samples</taxon>
    </lineage>
</organism>
<name>A0A6J4PUN2_9PSEU</name>
<protein>
    <submittedName>
        <fullName evidence="2">Acyl-CoA dehydrogenase</fullName>
    </submittedName>
</protein>
<feature type="compositionally biased region" description="Basic residues" evidence="1">
    <location>
        <begin position="171"/>
        <end position="192"/>
    </location>
</feature>